<dbReference type="Pfam" id="PF00743">
    <property type="entry name" value="FMO-like"/>
    <property type="match status" value="1"/>
</dbReference>
<evidence type="ECO:0000256" key="2">
    <source>
        <dbReference type="ARBA" id="ARBA00010139"/>
    </source>
</evidence>
<keyword evidence="7" id="KW-1185">Reference proteome</keyword>
<comment type="caution">
    <text evidence="6">The sequence shown here is derived from an EMBL/GenBank/DDBJ whole genome shotgun (WGS) entry which is preliminary data.</text>
</comment>
<dbReference type="AlphaFoldDB" id="A0A167ZI20"/>
<reference evidence="6 7" key="1">
    <citation type="journal article" date="2016" name="Genome Biol. Evol.">
        <title>Divergent and convergent evolution of fungal pathogenicity.</title>
        <authorList>
            <person name="Shang Y."/>
            <person name="Xiao G."/>
            <person name="Zheng P."/>
            <person name="Cen K."/>
            <person name="Zhan S."/>
            <person name="Wang C."/>
        </authorList>
    </citation>
    <scope>NUCLEOTIDE SEQUENCE [LARGE SCALE GENOMIC DNA]</scope>
    <source>
        <strain evidence="6 7">ARSEF 7405</strain>
    </source>
</reference>
<comment type="similarity">
    <text evidence="2">Belongs to the FAD-binding monooxygenase family.</text>
</comment>
<keyword evidence="6" id="KW-0503">Monooxygenase</keyword>
<gene>
    <name evidence="6" type="ORF">AAP_02770</name>
</gene>
<proteinExistence type="inferred from homology"/>
<sequence length="550" mass="62049">MSASNTTQSSAVVNGTLPHDNGAYRLKDVPLGTPDHLRIRMIGAGASGLNMARHVELHMKNVDFMIYEKNDEVAGTWYENRYPGCACDIPAHSYQFAWAPNPNWSTYYPSGPEIFKYFQGVAKKFDLYRFIKLSHFVTSAIWDEEAGIWNIETQNVETKEVVKDWAHIFINGGGILNNWKWPDIEGLHTFKGELAHSAAWSENFDYNGKDVIVIGSGSSGIQIVPSLQPKVKSLTTFIRSPTWITPTFANKYANADGSNLIFTEEQRKRFNEDPEHYLQYRKGVEFELNEKFKGLVLGTKEQKIFREFSQQVMIDKLNGDERLIKAILPDFAAGCRRPTPGVGYLEALTKPNVNVVLSGIEKVVPEGIVTKDGQTIKADALICATGFDVSFAPRFKFIGRNGVDLKEQWKVRPRSYLSCAVENFPNYFMFHGPNAPIGQGSIITIIEQVSRYIINFMKKIQTQNIKSAAPKTEAVADLEEHIDESMKRLAFLAPCRSWFKNGKVDGPVIAIWPGSRNRFAYMGNNFSVREAPGQNISFYLEDPEAGYKEY</sequence>
<dbReference type="GO" id="GO:0004499">
    <property type="term" value="F:N,N-dimethylaniline monooxygenase activity"/>
    <property type="evidence" value="ECO:0007669"/>
    <property type="project" value="InterPro"/>
</dbReference>
<keyword evidence="5" id="KW-0560">Oxidoreductase</keyword>
<dbReference type="InterPro" id="IPR020946">
    <property type="entry name" value="Flavin_mOase-like"/>
</dbReference>
<comment type="cofactor">
    <cofactor evidence="1">
        <name>FAD</name>
        <dbReference type="ChEBI" id="CHEBI:57692"/>
    </cofactor>
</comment>
<protein>
    <submittedName>
        <fullName evidence="6">Flavin monooxygenase-like protein</fullName>
    </submittedName>
</protein>
<dbReference type="OrthoDB" id="74360at2759"/>
<evidence type="ECO:0000313" key="7">
    <source>
        <dbReference type="Proteomes" id="UP000242877"/>
    </source>
</evidence>
<dbReference type="GO" id="GO:0050660">
    <property type="term" value="F:flavin adenine dinucleotide binding"/>
    <property type="evidence" value="ECO:0007669"/>
    <property type="project" value="InterPro"/>
</dbReference>
<dbReference type="Gene3D" id="3.50.50.60">
    <property type="entry name" value="FAD/NAD(P)-binding domain"/>
    <property type="match status" value="2"/>
</dbReference>
<dbReference type="GO" id="GO:0050661">
    <property type="term" value="F:NADP binding"/>
    <property type="evidence" value="ECO:0007669"/>
    <property type="project" value="InterPro"/>
</dbReference>
<dbReference type="PANTHER" id="PTHR42877">
    <property type="entry name" value="L-ORNITHINE N(5)-MONOOXYGENASE-RELATED"/>
    <property type="match status" value="1"/>
</dbReference>
<organism evidence="6 7">
    <name type="scientific">Ascosphaera apis ARSEF 7405</name>
    <dbReference type="NCBI Taxonomy" id="392613"/>
    <lineage>
        <taxon>Eukaryota</taxon>
        <taxon>Fungi</taxon>
        <taxon>Dikarya</taxon>
        <taxon>Ascomycota</taxon>
        <taxon>Pezizomycotina</taxon>
        <taxon>Eurotiomycetes</taxon>
        <taxon>Eurotiomycetidae</taxon>
        <taxon>Onygenales</taxon>
        <taxon>Ascosphaeraceae</taxon>
        <taxon>Ascosphaera</taxon>
    </lineage>
</organism>
<evidence type="ECO:0000256" key="5">
    <source>
        <dbReference type="ARBA" id="ARBA00023002"/>
    </source>
</evidence>
<evidence type="ECO:0000313" key="6">
    <source>
        <dbReference type="EMBL" id="KZZ92689.1"/>
    </source>
</evidence>
<keyword evidence="3" id="KW-0285">Flavoprotein</keyword>
<dbReference type="InterPro" id="IPR036188">
    <property type="entry name" value="FAD/NAD-bd_sf"/>
</dbReference>
<dbReference type="InterPro" id="IPR051209">
    <property type="entry name" value="FAD-bind_Monooxygenase_sf"/>
</dbReference>
<dbReference type="VEuPathDB" id="FungiDB:AAP_02770"/>
<evidence type="ECO:0000256" key="3">
    <source>
        <dbReference type="ARBA" id="ARBA00022630"/>
    </source>
</evidence>
<name>A0A167ZI20_9EURO</name>
<accession>A0A167ZI20</accession>
<dbReference type="EMBL" id="AZGZ01000010">
    <property type="protein sequence ID" value="KZZ92689.1"/>
    <property type="molecule type" value="Genomic_DNA"/>
</dbReference>
<keyword evidence="4" id="KW-0274">FAD</keyword>
<dbReference type="SUPFAM" id="SSF51905">
    <property type="entry name" value="FAD/NAD(P)-binding domain"/>
    <property type="match status" value="1"/>
</dbReference>
<evidence type="ECO:0000256" key="1">
    <source>
        <dbReference type="ARBA" id="ARBA00001974"/>
    </source>
</evidence>
<dbReference type="PANTHER" id="PTHR42877:SF12">
    <property type="entry name" value="MONOOXYGENASE"/>
    <property type="match status" value="1"/>
</dbReference>
<dbReference type="Proteomes" id="UP000242877">
    <property type="component" value="Unassembled WGS sequence"/>
</dbReference>
<evidence type="ECO:0000256" key="4">
    <source>
        <dbReference type="ARBA" id="ARBA00022827"/>
    </source>
</evidence>